<dbReference type="Proteomes" id="UP000531594">
    <property type="component" value="Unassembled WGS sequence"/>
</dbReference>
<dbReference type="EMBL" id="JACHGK010000002">
    <property type="protein sequence ID" value="MBB6444103.1"/>
    <property type="molecule type" value="Genomic_DNA"/>
</dbReference>
<keyword evidence="2" id="KW-1185">Reference proteome</keyword>
<sequence>MGFKQEIEFYGEDLQDFEMSPFETIEAFHKRTVLHQHYHELTPEEKTLLKEKDQFLLEMAESIYEHLKQIYDFQIDKPFEEWWWHLDKVANRQFTIDLEQGNVVQQSFLSTIVEFKSKEAYDLFLDWSRDKQIVIREKKNEDQKII</sequence>
<dbReference type="AlphaFoldDB" id="A0A7X0LU23"/>
<comment type="caution">
    <text evidence="1">The sequence shown here is derived from an EMBL/GenBank/DDBJ whole genome shotgun (WGS) entry which is preliminary data.</text>
</comment>
<proteinExistence type="predicted"/>
<evidence type="ECO:0000313" key="2">
    <source>
        <dbReference type="Proteomes" id="UP000531594"/>
    </source>
</evidence>
<dbReference type="RefSeq" id="WP_184522861.1">
    <property type="nucleotide sequence ID" value="NZ_JACHGK010000002.1"/>
</dbReference>
<evidence type="ECO:0000313" key="1">
    <source>
        <dbReference type="EMBL" id="MBB6444103.1"/>
    </source>
</evidence>
<reference evidence="1 2" key="1">
    <citation type="submission" date="2020-08" db="EMBL/GenBank/DDBJ databases">
        <title>Genomic Encyclopedia of Type Strains, Phase IV (KMG-IV): sequencing the most valuable type-strain genomes for metagenomic binning, comparative biology and taxonomic classification.</title>
        <authorList>
            <person name="Goeker M."/>
        </authorList>
    </citation>
    <scope>NUCLEOTIDE SEQUENCE [LARGE SCALE GENOMIC DNA]</scope>
    <source>
        <strain evidence="1 2">DSM 5391</strain>
    </source>
</reference>
<organism evidence="1 2">
    <name type="scientific">Bacillus benzoevorans</name>
    <dbReference type="NCBI Taxonomy" id="1456"/>
    <lineage>
        <taxon>Bacteria</taxon>
        <taxon>Bacillati</taxon>
        <taxon>Bacillota</taxon>
        <taxon>Bacilli</taxon>
        <taxon>Bacillales</taxon>
        <taxon>Bacillaceae</taxon>
        <taxon>Bacillus</taxon>
    </lineage>
</organism>
<gene>
    <name evidence="1" type="ORF">HNR53_000711</name>
</gene>
<name>A0A7X0LU23_9BACI</name>
<accession>A0A7X0LU23</accession>
<protein>
    <submittedName>
        <fullName evidence="1">Uncharacterized protein</fullName>
    </submittedName>
</protein>